<feature type="transmembrane region" description="Helical" evidence="2">
    <location>
        <begin position="177"/>
        <end position="197"/>
    </location>
</feature>
<evidence type="ECO:0000256" key="2">
    <source>
        <dbReference type="SAM" id="Phobius"/>
    </source>
</evidence>
<feature type="transmembrane region" description="Helical" evidence="2">
    <location>
        <begin position="145"/>
        <end position="165"/>
    </location>
</feature>
<feature type="region of interest" description="Disordered" evidence="1">
    <location>
        <begin position="1"/>
        <end position="52"/>
    </location>
</feature>
<sequence>DNNENDKNSNNNKNNSNEKNQSNSSNKNENKNSDENKNENKDKKRSNIEKRDEEYHYVIPQVIVFTSGNGGTPGIKEKYSGSKNVLKKALLGITLVTFEDMKTLRLLAENGNDRISINPEQGPWLALMSTYNDKSYSVSSGKSKFSLYPAVVIISLCSALILALSPGDIYEYRMPTLVRNFITYFEEMLLYIIFAIIEIPWKSIAWNVCRKNFVVRVISFAKIDESWAANTIKIAFIFDSLTIVLITLEFICFGLFILFALKNRIAFQIFDENRKRIRLKVSFLMLMIIISVSSSISARSLDFLSPTIKNFWIIEILQELATVLGCTIVFIILKDKIFARQSIKNISHRKTTVSLSTNSGSILAAVDFHSFDGNFESNYEKENDDDNASLFQELFKD</sequence>
<name>A0A9N9E333_9GLOM</name>
<keyword evidence="2" id="KW-0812">Transmembrane</keyword>
<keyword evidence="4" id="KW-1185">Reference proteome</keyword>
<evidence type="ECO:0000256" key="1">
    <source>
        <dbReference type="SAM" id="MobiDB-lite"/>
    </source>
</evidence>
<dbReference type="AlphaFoldDB" id="A0A9N9E333"/>
<feature type="transmembrane region" description="Helical" evidence="2">
    <location>
        <begin position="281"/>
        <end position="299"/>
    </location>
</feature>
<evidence type="ECO:0000313" key="4">
    <source>
        <dbReference type="Proteomes" id="UP000789508"/>
    </source>
</evidence>
<protein>
    <submittedName>
        <fullName evidence="3">6447_t:CDS:1</fullName>
    </submittedName>
</protein>
<evidence type="ECO:0000313" key="3">
    <source>
        <dbReference type="EMBL" id="CAG8660774.1"/>
    </source>
</evidence>
<feature type="transmembrane region" description="Helical" evidence="2">
    <location>
        <begin position="234"/>
        <end position="261"/>
    </location>
</feature>
<accession>A0A9N9E333</accession>
<organism evidence="3 4">
    <name type="scientific">Ambispora leptoticha</name>
    <dbReference type="NCBI Taxonomy" id="144679"/>
    <lineage>
        <taxon>Eukaryota</taxon>
        <taxon>Fungi</taxon>
        <taxon>Fungi incertae sedis</taxon>
        <taxon>Mucoromycota</taxon>
        <taxon>Glomeromycotina</taxon>
        <taxon>Glomeromycetes</taxon>
        <taxon>Archaeosporales</taxon>
        <taxon>Ambisporaceae</taxon>
        <taxon>Ambispora</taxon>
    </lineage>
</organism>
<keyword evidence="2" id="KW-0472">Membrane</keyword>
<feature type="non-terminal residue" evidence="3">
    <location>
        <position position="1"/>
    </location>
</feature>
<dbReference type="EMBL" id="CAJVPS010010866">
    <property type="protein sequence ID" value="CAG8660774.1"/>
    <property type="molecule type" value="Genomic_DNA"/>
</dbReference>
<dbReference type="OrthoDB" id="2450036at2759"/>
<reference evidence="3" key="1">
    <citation type="submission" date="2021-06" db="EMBL/GenBank/DDBJ databases">
        <authorList>
            <person name="Kallberg Y."/>
            <person name="Tangrot J."/>
            <person name="Rosling A."/>
        </authorList>
    </citation>
    <scope>NUCLEOTIDE SEQUENCE</scope>
    <source>
        <strain evidence="3">FL130A</strain>
    </source>
</reference>
<comment type="caution">
    <text evidence="3">The sequence shown here is derived from an EMBL/GenBank/DDBJ whole genome shotgun (WGS) entry which is preliminary data.</text>
</comment>
<proteinExistence type="predicted"/>
<gene>
    <name evidence="3" type="ORF">ALEPTO_LOCUS10317</name>
</gene>
<keyword evidence="2" id="KW-1133">Transmembrane helix</keyword>
<dbReference type="Proteomes" id="UP000789508">
    <property type="component" value="Unassembled WGS sequence"/>
</dbReference>
<feature type="transmembrane region" description="Helical" evidence="2">
    <location>
        <begin position="311"/>
        <end position="333"/>
    </location>
</feature>
<feature type="compositionally biased region" description="Basic and acidic residues" evidence="1">
    <location>
        <begin position="28"/>
        <end position="52"/>
    </location>
</feature>
<feature type="compositionally biased region" description="Low complexity" evidence="1">
    <location>
        <begin position="8"/>
        <end position="27"/>
    </location>
</feature>